<dbReference type="InterPro" id="IPR036689">
    <property type="entry name" value="ESAT-6-like_sf"/>
</dbReference>
<keyword evidence="4" id="KW-1185">Reference proteome</keyword>
<reference evidence="1" key="3">
    <citation type="submission" date="2020-02" db="EMBL/GenBank/DDBJ databases">
        <authorList>
            <person name="Matsumoto Y."/>
            <person name="Kinjo T."/>
            <person name="Motooka D."/>
            <person name="Nabeya D."/>
            <person name="Jung N."/>
            <person name="Uechi K."/>
            <person name="Horii T."/>
            <person name="Iida T."/>
            <person name="Fujita J."/>
            <person name="Nakamura S."/>
        </authorList>
    </citation>
    <scope>NUCLEOTIDE SEQUENCE</scope>
    <source>
        <strain evidence="1">JCM 12687</strain>
    </source>
</reference>
<organism evidence="2 3">
    <name type="scientific">Mycobacterium branderi</name>
    <dbReference type="NCBI Taxonomy" id="43348"/>
    <lineage>
        <taxon>Bacteria</taxon>
        <taxon>Bacillati</taxon>
        <taxon>Actinomycetota</taxon>
        <taxon>Actinomycetes</taxon>
        <taxon>Mycobacteriales</taxon>
        <taxon>Mycobacteriaceae</taxon>
        <taxon>Mycobacterium</taxon>
    </lineage>
</organism>
<evidence type="ECO:0008006" key="5">
    <source>
        <dbReference type="Google" id="ProtNLM"/>
    </source>
</evidence>
<protein>
    <recommendedName>
        <fullName evidence="5">ESX-1 secretion-associated protein</fullName>
    </recommendedName>
</protein>
<name>A0A7I7W5W0_9MYCO</name>
<reference evidence="2 3" key="1">
    <citation type="submission" date="2016-12" db="EMBL/GenBank/DDBJ databases">
        <title>The new phylogeny of genus Mycobacterium.</title>
        <authorList>
            <person name="Tortoli E."/>
            <person name="Trovato A."/>
            <person name="Cirillo D.M."/>
        </authorList>
    </citation>
    <scope>NUCLEOTIDE SEQUENCE [LARGE SCALE GENOMIC DNA]</scope>
    <source>
        <strain evidence="2 3">DSM 44624</strain>
    </source>
</reference>
<dbReference type="EMBL" id="AP022606">
    <property type="protein sequence ID" value="BBZ12460.1"/>
    <property type="molecule type" value="Genomic_DNA"/>
</dbReference>
<accession>A0A7I7W5W0</accession>
<evidence type="ECO:0000313" key="2">
    <source>
        <dbReference type="EMBL" id="ORA37847.1"/>
    </source>
</evidence>
<dbReference type="AlphaFoldDB" id="A0A7I7W5W0"/>
<sequence>MSGERDASVAELRVDPTELHLTATQLEAHADEFSAAHQQAHSRASQVSIGSGAARAALPQMLDEWANSGTRFKERHILHADGHREAADRYIQADDRGADQIEDAGSAL</sequence>
<dbReference type="Proteomes" id="UP000192441">
    <property type="component" value="Unassembled WGS sequence"/>
</dbReference>
<reference evidence="1 4" key="2">
    <citation type="journal article" date="2019" name="Emerg. Microbes Infect.">
        <title>Comprehensive subspecies identification of 175 nontuberculous mycobacteria species based on 7547 genomic profiles.</title>
        <authorList>
            <person name="Matsumoto Y."/>
            <person name="Kinjo T."/>
            <person name="Motooka D."/>
            <person name="Nabeya D."/>
            <person name="Jung N."/>
            <person name="Uechi K."/>
            <person name="Horii T."/>
            <person name="Iida T."/>
            <person name="Fujita J."/>
            <person name="Nakamura S."/>
        </authorList>
    </citation>
    <scope>NUCLEOTIDE SEQUENCE [LARGE SCALE GENOMIC DNA]</scope>
    <source>
        <strain evidence="1 4">JCM 12687</strain>
    </source>
</reference>
<dbReference type="Gene3D" id="1.10.287.1060">
    <property type="entry name" value="ESAT-6-like"/>
    <property type="match status" value="1"/>
</dbReference>
<evidence type="ECO:0000313" key="3">
    <source>
        <dbReference type="Proteomes" id="UP000192441"/>
    </source>
</evidence>
<dbReference type="Proteomes" id="UP000467379">
    <property type="component" value="Chromosome"/>
</dbReference>
<dbReference type="SUPFAM" id="SSF140453">
    <property type="entry name" value="EsxAB dimer-like"/>
    <property type="match status" value="1"/>
</dbReference>
<gene>
    <name evidence="2" type="ORF">BST20_11965</name>
    <name evidence="1" type="ORF">MBRA_26550</name>
</gene>
<proteinExistence type="predicted"/>
<dbReference type="EMBL" id="MVHM01000006">
    <property type="protein sequence ID" value="ORA37847.1"/>
    <property type="molecule type" value="Genomic_DNA"/>
</dbReference>
<evidence type="ECO:0000313" key="4">
    <source>
        <dbReference type="Proteomes" id="UP000467379"/>
    </source>
</evidence>
<evidence type="ECO:0000313" key="1">
    <source>
        <dbReference type="EMBL" id="BBZ12460.1"/>
    </source>
</evidence>